<dbReference type="AlphaFoldDB" id="A0A401G795"/>
<name>A0A401G795_9APHY</name>
<feature type="compositionally biased region" description="Pro residues" evidence="1">
    <location>
        <begin position="101"/>
        <end position="112"/>
    </location>
</feature>
<dbReference type="GeneID" id="38774936"/>
<reference evidence="2 3" key="1">
    <citation type="journal article" date="2018" name="Sci. Rep.">
        <title>Genome sequence of the cauliflower mushroom Sparassis crispa (Hanabiratake) and its association with beneficial usage.</title>
        <authorList>
            <person name="Kiyama R."/>
            <person name="Furutani Y."/>
            <person name="Kawaguchi K."/>
            <person name="Nakanishi T."/>
        </authorList>
    </citation>
    <scope>NUCLEOTIDE SEQUENCE [LARGE SCALE GENOMIC DNA]</scope>
</reference>
<dbReference type="Pfam" id="PF08316">
    <property type="entry name" value="Pal1"/>
    <property type="match status" value="1"/>
</dbReference>
<dbReference type="InParanoid" id="A0A401G795"/>
<proteinExistence type="predicted"/>
<dbReference type="RefSeq" id="XP_027608932.1">
    <property type="nucleotide sequence ID" value="XM_027753131.1"/>
</dbReference>
<evidence type="ECO:0000313" key="2">
    <source>
        <dbReference type="EMBL" id="GBE78019.1"/>
    </source>
</evidence>
<feature type="compositionally biased region" description="Basic residues" evidence="1">
    <location>
        <begin position="136"/>
        <end position="147"/>
    </location>
</feature>
<evidence type="ECO:0000313" key="3">
    <source>
        <dbReference type="Proteomes" id="UP000287166"/>
    </source>
</evidence>
<evidence type="ECO:0000256" key="1">
    <source>
        <dbReference type="SAM" id="MobiDB-lite"/>
    </source>
</evidence>
<accession>A0A401G795</accession>
<gene>
    <name evidence="2" type="ORF">SCP_0109010</name>
</gene>
<feature type="region of interest" description="Disordered" evidence="1">
    <location>
        <begin position="1"/>
        <end position="149"/>
    </location>
</feature>
<dbReference type="STRING" id="139825.A0A401G795"/>
<keyword evidence="3" id="KW-1185">Reference proteome</keyword>
<feature type="compositionally biased region" description="Polar residues" evidence="1">
    <location>
        <begin position="32"/>
        <end position="43"/>
    </location>
</feature>
<dbReference type="EMBL" id="BFAD01000001">
    <property type="protein sequence ID" value="GBE78019.1"/>
    <property type="molecule type" value="Genomic_DNA"/>
</dbReference>
<dbReference type="OrthoDB" id="5352132at2759"/>
<feature type="compositionally biased region" description="Basic residues" evidence="1">
    <location>
        <begin position="1"/>
        <end position="10"/>
    </location>
</feature>
<comment type="caution">
    <text evidence="2">The sequence shown here is derived from an EMBL/GenBank/DDBJ whole genome shotgun (WGS) entry which is preliminary data.</text>
</comment>
<dbReference type="Proteomes" id="UP000287166">
    <property type="component" value="Unassembled WGS sequence"/>
</dbReference>
<dbReference type="InterPro" id="IPR013226">
    <property type="entry name" value="Pal1"/>
</dbReference>
<feature type="region of interest" description="Disordered" evidence="1">
    <location>
        <begin position="245"/>
        <end position="276"/>
    </location>
</feature>
<organism evidence="2 3">
    <name type="scientific">Sparassis crispa</name>
    <dbReference type="NCBI Taxonomy" id="139825"/>
    <lineage>
        <taxon>Eukaryota</taxon>
        <taxon>Fungi</taxon>
        <taxon>Dikarya</taxon>
        <taxon>Basidiomycota</taxon>
        <taxon>Agaricomycotina</taxon>
        <taxon>Agaricomycetes</taxon>
        <taxon>Polyporales</taxon>
        <taxon>Sparassidaceae</taxon>
        <taxon>Sparassis</taxon>
    </lineage>
</organism>
<sequence length="517" mass="55666">MQVSKPRRHRTASDPFSDPTSHSYSAYGIPTLSRNAPAQQVTNRPPPVPSKVTTRPAPTKRSYPSPAMNRENVAEAVRDTVQLRSNDQNPRTKIGRSQTELPPPSGSRPPTAPVSRRSLSQDSVLRAANTVEKSKTNTRARAGKKGSSHADVIDRLDFSGVGPMFHHDGPFDACAPSRNRHRTRAPMLAWSGVHDADKEALANAHDVAPGLGHDSPYPSAAVYVPYQAPKKKHDAIAEAWGTHEPEPFEDFSAGGGATTRGISELRGASSPRGVATANSNLRRTKDGRAARDVYREYLDDGQVPSNRRQQTKRSIPPPQPIFVADNESGDSGSPPSPSAGPPSPGTPKRTRSIMRRIRKMRDSPNVPVGPDDVPPNEHEISPTSSMEDSAVTHPAYNARPTHRSQNSFLGRFGRGTNARREEAVGSEDVGSYVYVDPVPLNKEKSLPAPPGMKDNDLSPGDNVAGYFDNSVGGAAGSPGGAGLGRKTSLLKKVKGVVREHMPRHLAKDFRGLHLKPA</sequence>
<evidence type="ECO:0008006" key="4">
    <source>
        <dbReference type="Google" id="ProtNLM"/>
    </source>
</evidence>
<dbReference type="GO" id="GO:0005737">
    <property type="term" value="C:cytoplasm"/>
    <property type="evidence" value="ECO:0007669"/>
    <property type="project" value="TreeGrafter"/>
</dbReference>
<dbReference type="PANTHER" id="PTHR28307">
    <property type="entry name" value="PROTEIN PAL1"/>
    <property type="match status" value="1"/>
</dbReference>
<feature type="region of interest" description="Disordered" evidence="1">
    <location>
        <begin position="296"/>
        <end position="390"/>
    </location>
</feature>
<feature type="compositionally biased region" description="Polar residues" evidence="1">
    <location>
        <begin position="82"/>
        <end position="100"/>
    </location>
</feature>
<dbReference type="PANTHER" id="PTHR28307:SF2">
    <property type="entry name" value="PROTEIN PAL1"/>
    <property type="match status" value="1"/>
</dbReference>
<feature type="compositionally biased region" description="Pro residues" evidence="1">
    <location>
        <begin position="334"/>
        <end position="345"/>
    </location>
</feature>
<feature type="region of interest" description="Disordered" evidence="1">
    <location>
        <begin position="440"/>
        <end position="464"/>
    </location>
</feature>
<protein>
    <recommendedName>
        <fullName evidence="4">Pal1-domain-containing protein</fullName>
    </recommendedName>
</protein>
<feature type="compositionally biased region" description="Basic residues" evidence="1">
    <location>
        <begin position="348"/>
        <end position="359"/>
    </location>
</feature>